<dbReference type="GO" id="GO:0003677">
    <property type="term" value="F:DNA binding"/>
    <property type="evidence" value="ECO:0007669"/>
    <property type="project" value="UniProtKB-UniRule"/>
</dbReference>
<dbReference type="NCBIfam" id="NF040493">
    <property type="entry name" value="TA_anti_VapB"/>
    <property type="match status" value="1"/>
</dbReference>
<dbReference type="SUPFAM" id="SSF89447">
    <property type="entry name" value="AbrB/MazE/MraZ-like"/>
    <property type="match status" value="1"/>
</dbReference>
<evidence type="ECO:0000313" key="4">
    <source>
        <dbReference type="EMBL" id="HIZ90416.1"/>
    </source>
</evidence>
<sequence length="77" mass="9032">MKYSKIFNNGGSQAVRIPAEYKFNDNVKEVQIEKKDDCIIIKAVQPAYDNLLNTLNKFSDDYMNERVQLKAEKREIF</sequence>
<feature type="domain" description="SpoVT-AbrB" evidence="3">
    <location>
        <begin position="4"/>
        <end position="46"/>
    </location>
</feature>
<gene>
    <name evidence="4" type="ORF">H9804_10755</name>
</gene>
<name>A0A9D2GWU1_9BACT</name>
<dbReference type="InterPro" id="IPR047976">
    <property type="entry name" value="Anti_VapB2-like"/>
</dbReference>
<dbReference type="Gene3D" id="2.10.260.10">
    <property type="match status" value="1"/>
</dbReference>
<organism evidence="4 5">
    <name type="scientific">Candidatus Mucispirillum faecigallinarum</name>
    <dbReference type="NCBI Taxonomy" id="2838699"/>
    <lineage>
        <taxon>Bacteria</taxon>
        <taxon>Pseudomonadati</taxon>
        <taxon>Deferribacterota</taxon>
        <taxon>Deferribacteres</taxon>
        <taxon>Deferribacterales</taxon>
        <taxon>Mucispirillaceae</taxon>
        <taxon>Mucispirillum</taxon>
    </lineage>
</organism>
<dbReference type="InterPro" id="IPR037914">
    <property type="entry name" value="SpoVT-AbrB_sf"/>
</dbReference>
<comment type="similarity">
    <text evidence="1">Belongs to the VapB family.</text>
</comment>
<dbReference type="InterPro" id="IPR007159">
    <property type="entry name" value="SpoVT-AbrB_dom"/>
</dbReference>
<dbReference type="InterPro" id="IPR051734">
    <property type="entry name" value="VapB_TA_antitoxins"/>
</dbReference>
<dbReference type="Proteomes" id="UP000824176">
    <property type="component" value="Unassembled WGS sequence"/>
</dbReference>
<evidence type="ECO:0000259" key="3">
    <source>
        <dbReference type="PROSITE" id="PS51740"/>
    </source>
</evidence>
<dbReference type="PANTHER" id="PTHR37550">
    <property type="entry name" value="ANTITOXIN VAPB1"/>
    <property type="match status" value="1"/>
</dbReference>
<dbReference type="EMBL" id="DXAQ01000161">
    <property type="protein sequence ID" value="HIZ90416.1"/>
    <property type="molecule type" value="Genomic_DNA"/>
</dbReference>
<comment type="caution">
    <text evidence="4">The sequence shown here is derived from an EMBL/GenBank/DDBJ whole genome shotgun (WGS) entry which is preliminary data.</text>
</comment>
<reference evidence="4" key="1">
    <citation type="journal article" date="2021" name="PeerJ">
        <title>Extensive microbial diversity within the chicken gut microbiome revealed by metagenomics and culture.</title>
        <authorList>
            <person name="Gilroy R."/>
            <person name="Ravi A."/>
            <person name="Getino M."/>
            <person name="Pursley I."/>
            <person name="Horton D.L."/>
            <person name="Alikhan N.F."/>
            <person name="Baker D."/>
            <person name="Gharbi K."/>
            <person name="Hall N."/>
            <person name="Watson M."/>
            <person name="Adriaenssens E.M."/>
            <person name="Foster-Nyarko E."/>
            <person name="Jarju S."/>
            <person name="Secka A."/>
            <person name="Antonio M."/>
            <person name="Oren A."/>
            <person name="Chaudhuri R.R."/>
            <person name="La Ragione R."/>
            <person name="Hildebrand F."/>
            <person name="Pallen M.J."/>
        </authorList>
    </citation>
    <scope>NUCLEOTIDE SEQUENCE</scope>
    <source>
        <strain evidence="4">ChiW4-1371</strain>
    </source>
</reference>
<protein>
    <recommendedName>
        <fullName evidence="3">SpoVT-AbrB domain-containing protein</fullName>
    </recommendedName>
</protein>
<evidence type="ECO:0000256" key="1">
    <source>
        <dbReference type="ARBA" id="ARBA00007924"/>
    </source>
</evidence>
<evidence type="ECO:0000256" key="2">
    <source>
        <dbReference type="PROSITE-ProRule" id="PRU01076"/>
    </source>
</evidence>
<dbReference type="PROSITE" id="PS51740">
    <property type="entry name" value="SPOVT_ABRB"/>
    <property type="match status" value="1"/>
</dbReference>
<accession>A0A9D2GWU1</accession>
<proteinExistence type="inferred from homology"/>
<dbReference type="PANTHER" id="PTHR37550:SF3">
    <property type="entry name" value="ANTITOXIN VAPB1"/>
    <property type="match status" value="1"/>
</dbReference>
<keyword evidence="2" id="KW-0238">DNA-binding</keyword>
<reference evidence="4" key="2">
    <citation type="submission" date="2021-04" db="EMBL/GenBank/DDBJ databases">
        <authorList>
            <person name="Gilroy R."/>
        </authorList>
    </citation>
    <scope>NUCLEOTIDE SEQUENCE</scope>
    <source>
        <strain evidence="4">ChiW4-1371</strain>
    </source>
</reference>
<dbReference type="AlphaFoldDB" id="A0A9D2GWU1"/>
<evidence type="ECO:0000313" key="5">
    <source>
        <dbReference type="Proteomes" id="UP000824176"/>
    </source>
</evidence>